<reference evidence="3 4" key="1">
    <citation type="submission" date="2021-06" db="EMBL/GenBank/DDBJ databases">
        <title>Caerostris darwini draft genome.</title>
        <authorList>
            <person name="Kono N."/>
            <person name="Arakawa K."/>
        </authorList>
    </citation>
    <scope>NUCLEOTIDE SEQUENCE [LARGE SCALE GENOMIC DNA]</scope>
</reference>
<keyword evidence="4" id="KW-1185">Reference proteome</keyword>
<evidence type="ECO:0000256" key="1">
    <source>
        <dbReference type="SAM" id="MobiDB-lite"/>
    </source>
</evidence>
<keyword evidence="2" id="KW-0732">Signal</keyword>
<comment type="caution">
    <text evidence="3">The sequence shown here is derived from an EMBL/GenBank/DDBJ whole genome shotgun (WGS) entry which is preliminary data.</text>
</comment>
<evidence type="ECO:0000313" key="4">
    <source>
        <dbReference type="Proteomes" id="UP001054837"/>
    </source>
</evidence>
<dbReference type="EMBL" id="BPLQ01013471">
    <property type="protein sequence ID" value="GIY72269.1"/>
    <property type="molecule type" value="Genomic_DNA"/>
</dbReference>
<name>A0AAV4VR78_9ARAC</name>
<proteinExistence type="predicted"/>
<protein>
    <recommendedName>
        <fullName evidence="5">Secreted protein</fullName>
    </recommendedName>
</protein>
<dbReference type="AlphaFoldDB" id="A0AAV4VR78"/>
<dbReference type="Proteomes" id="UP001054837">
    <property type="component" value="Unassembled WGS sequence"/>
</dbReference>
<accession>A0AAV4VR78</accession>
<feature type="signal peptide" evidence="2">
    <location>
        <begin position="1"/>
        <end position="24"/>
    </location>
</feature>
<evidence type="ECO:0000313" key="3">
    <source>
        <dbReference type="EMBL" id="GIY72269.1"/>
    </source>
</evidence>
<sequence>MASHPRFLAFVLSAGLGCSGGGGARERSQPPPPTCRRSLLTLRPISTCAFTLQTLRPTKIGVPMESLAGSPGGVQVRRRPGQVGEAHPHLVSVTR</sequence>
<dbReference type="PROSITE" id="PS51257">
    <property type="entry name" value="PROKAR_LIPOPROTEIN"/>
    <property type="match status" value="1"/>
</dbReference>
<evidence type="ECO:0008006" key="5">
    <source>
        <dbReference type="Google" id="ProtNLM"/>
    </source>
</evidence>
<organism evidence="3 4">
    <name type="scientific">Caerostris darwini</name>
    <dbReference type="NCBI Taxonomy" id="1538125"/>
    <lineage>
        <taxon>Eukaryota</taxon>
        <taxon>Metazoa</taxon>
        <taxon>Ecdysozoa</taxon>
        <taxon>Arthropoda</taxon>
        <taxon>Chelicerata</taxon>
        <taxon>Arachnida</taxon>
        <taxon>Araneae</taxon>
        <taxon>Araneomorphae</taxon>
        <taxon>Entelegynae</taxon>
        <taxon>Araneoidea</taxon>
        <taxon>Araneidae</taxon>
        <taxon>Caerostris</taxon>
    </lineage>
</organism>
<feature type="region of interest" description="Disordered" evidence="1">
    <location>
        <begin position="62"/>
        <end position="95"/>
    </location>
</feature>
<feature type="region of interest" description="Disordered" evidence="1">
    <location>
        <begin position="19"/>
        <end position="38"/>
    </location>
</feature>
<feature type="chain" id="PRO_5043887410" description="Secreted protein" evidence="2">
    <location>
        <begin position="25"/>
        <end position="95"/>
    </location>
</feature>
<gene>
    <name evidence="3" type="ORF">CDAR_593691</name>
</gene>
<evidence type="ECO:0000256" key="2">
    <source>
        <dbReference type="SAM" id="SignalP"/>
    </source>
</evidence>